<name>A0ABS7Z2B9_9SPHI</name>
<keyword evidence="3" id="KW-1185">Reference proteome</keyword>
<proteinExistence type="predicted"/>
<keyword evidence="1" id="KW-0812">Transmembrane</keyword>
<evidence type="ECO:0000313" key="3">
    <source>
        <dbReference type="Proteomes" id="UP001165302"/>
    </source>
</evidence>
<evidence type="ECO:0008006" key="4">
    <source>
        <dbReference type="Google" id="ProtNLM"/>
    </source>
</evidence>
<feature type="transmembrane region" description="Helical" evidence="1">
    <location>
        <begin position="81"/>
        <end position="99"/>
    </location>
</feature>
<accession>A0ABS7Z2B9</accession>
<gene>
    <name evidence="2" type="ORF">IPZ78_01150</name>
</gene>
<feature type="transmembrane region" description="Helical" evidence="1">
    <location>
        <begin position="6"/>
        <end position="31"/>
    </location>
</feature>
<protein>
    <recommendedName>
        <fullName evidence="4">DUF3784 domain-containing protein</fullName>
    </recommendedName>
</protein>
<keyword evidence="1" id="KW-0472">Membrane</keyword>
<organism evidence="2 3">
    <name type="scientific">Sphingobacterium bovistauri</name>
    <dbReference type="NCBI Taxonomy" id="2781959"/>
    <lineage>
        <taxon>Bacteria</taxon>
        <taxon>Pseudomonadati</taxon>
        <taxon>Bacteroidota</taxon>
        <taxon>Sphingobacteriia</taxon>
        <taxon>Sphingobacteriales</taxon>
        <taxon>Sphingobacteriaceae</taxon>
        <taxon>Sphingobacterium</taxon>
    </lineage>
</organism>
<keyword evidence="1" id="KW-1133">Transmembrane helix</keyword>
<dbReference type="RefSeq" id="WP_225551086.1">
    <property type="nucleotide sequence ID" value="NZ_JADEYP010000001.1"/>
</dbReference>
<dbReference type="Proteomes" id="UP001165302">
    <property type="component" value="Unassembled WGS sequence"/>
</dbReference>
<evidence type="ECO:0000256" key="1">
    <source>
        <dbReference type="SAM" id="Phobius"/>
    </source>
</evidence>
<comment type="caution">
    <text evidence="2">The sequence shown here is derived from an EMBL/GenBank/DDBJ whole genome shotgun (WGS) entry which is preliminary data.</text>
</comment>
<feature type="transmembrane region" description="Helical" evidence="1">
    <location>
        <begin position="52"/>
        <end position="75"/>
    </location>
</feature>
<dbReference type="EMBL" id="JADEYP010000001">
    <property type="protein sequence ID" value="MCA5003752.1"/>
    <property type="molecule type" value="Genomic_DNA"/>
</dbReference>
<reference evidence="2" key="1">
    <citation type="submission" date="2020-10" db="EMBL/GenBank/DDBJ databases">
        <authorList>
            <person name="Lu T."/>
            <person name="Wang Q."/>
            <person name="Han X."/>
        </authorList>
    </citation>
    <scope>NUCLEOTIDE SEQUENCE</scope>
    <source>
        <strain evidence="2">WQ 366</strain>
    </source>
</reference>
<evidence type="ECO:0000313" key="2">
    <source>
        <dbReference type="EMBL" id="MCA5003752.1"/>
    </source>
</evidence>
<sequence length="110" mass="12256">MIGFTELYFIVGVLILILVFVALLMSIYFFYKYKMANPSKSFDNSEEVKNIWVRRAIVVLGLAIGIIIAEILSNLGLMNSSAIYLSIILLCLGASMLVANKVDKKNSTEE</sequence>